<dbReference type="GO" id="GO:0004672">
    <property type="term" value="F:protein kinase activity"/>
    <property type="evidence" value="ECO:0007669"/>
    <property type="project" value="InterPro"/>
</dbReference>
<organism evidence="8 9">
    <name type="scientific">Toxoplasma gondii RUB</name>
    <dbReference type="NCBI Taxonomy" id="935652"/>
    <lineage>
        <taxon>Eukaryota</taxon>
        <taxon>Sar</taxon>
        <taxon>Alveolata</taxon>
        <taxon>Apicomplexa</taxon>
        <taxon>Conoidasida</taxon>
        <taxon>Coccidia</taxon>
        <taxon>Eucoccidiorida</taxon>
        <taxon>Eimeriorina</taxon>
        <taxon>Sarcocystidae</taxon>
        <taxon>Toxoplasma</taxon>
    </lineage>
</organism>
<evidence type="ECO:0000256" key="4">
    <source>
        <dbReference type="ARBA" id="ARBA00022840"/>
    </source>
</evidence>
<proteinExistence type="inferred from homology"/>
<evidence type="ECO:0000313" key="8">
    <source>
        <dbReference type="EMBL" id="KFG61780.1"/>
    </source>
</evidence>
<dbReference type="VEuPathDB" id="ToxoDB:TGRUB_204100B"/>
<sequence>MGLRALKWRLTRDLVGGVAYMHSFGVIHRDLKPSNIFLKVDQDRLCVK</sequence>
<dbReference type="Gene3D" id="1.10.510.10">
    <property type="entry name" value="Transferase(Phosphotransferase) domain 1"/>
    <property type="match status" value="1"/>
</dbReference>
<evidence type="ECO:0000259" key="7">
    <source>
        <dbReference type="PROSITE" id="PS50011"/>
    </source>
</evidence>
<dbReference type="GO" id="GO:0005737">
    <property type="term" value="C:cytoplasm"/>
    <property type="evidence" value="ECO:0007669"/>
    <property type="project" value="TreeGrafter"/>
</dbReference>
<dbReference type="InterPro" id="IPR050339">
    <property type="entry name" value="CC_SR_Kinase"/>
</dbReference>
<keyword evidence="3 8" id="KW-0418">Kinase</keyword>
<dbReference type="Proteomes" id="UP000028834">
    <property type="component" value="Unassembled WGS sequence"/>
</dbReference>
<dbReference type="InterPro" id="IPR011009">
    <property type="entry name" value="Kinase-like_dom_sf"/>
</dbReference>
<dbReference type="PROSITE" id="PS00108">
    <property type="entry name" value="PROTEIN_KINASE_ST"/>
    <property type="match status" value="1"/>
</dbReference>
<accession>A0A086LYR2</accession>
<dbReference type="PANTHER" id="PTHR11042">
    <property type="entry name" value="EUKARYOTIC TRANSLATION INITIATION FACTOR 2-ALPHA KINASE EIF2-ALPHA KINASE -RELATED"/>
    <property type="match status" value="1"/>
</dbReference>
<keyword evidence="1" id="KW-0808">Transferase</keyword>
<dbReference type="EMBL" id="AFYV02001505">
    <property type="protein sequence ID" value="KFG61780.1"/>
    <property type="molecule type" value="Genomic_DNA"/>
</dbReference>
<dbReference type="AlphaFoldDB" id="A0A086LYR2"/>
<dbReference type="GO" id="GO:0005524">
    <property type="term" value="F:ATP binding"/>
    <property type="evidence" value="ECO:0007669"/>
    <property type="project" value="UniProtKB-KW"/>
</dbReference>
<keyword evidence="2" id="KW-0547">Nucleotide-binding</keyword>
<evidence type="ECO:0000256" key="2">
    <source>
        <dbReference type="ARBA" id="ARBA00022741"/>
    </source>
</evidence>
<dbReference type="GO" id="GO:0005634">
    <property type="term" value="C:nucleus"/>
    <property type="evidence" value="ECO:0007669"/>
    <property type="project" value="TreeGrafter"/>
</dbReference>
<feature type="domain" description="Protein kinase" evidence="7">
    <location>
        <begin position="1"/>
        <end position="48"/>
    </location>
</feature>
<keyword evidence="5" id="KW-0652">Protein synthesis inhibitor</keyword>
<evidence type="ECO:0000256" key="6">
    <source>
        <dbReference type="ARBA" id="ARBA00037982"/>
    </source>
</evidence>
<name>A0A086LYR2_TOXGO</name>
<dbReference type="SUPFAM" id="SSF56112">
    <property type="entry name" value="Protein kinase-like (PK-like)"/>
    <property type="match status" value="1"/>
</dbReference>
<reference evidence="8 9" key="1">
    <citation type="submission" date="2014-05" db="EMBL/GenBank/DDBJ databases">
        <authorList>
            <person name="Sibley D."/>
            <person name="Venepally P."/>
            <person name="Karamycheva S."/>
            <person name="Hadjithomas M."/>
            <person name="Khan A."/>
            <person name="Brunk B."/>
            <person name="Roos D."/>
            <person name="Caler E."/>
            <person name="Lorenzi H."/>
        </authorList>
    </citation>
    <scope>NUCLEOTIDE SEQUENCE [LARGE SCALE GENOMIC DNA]</scope>
    <source>
        <strain evidence="8 9">RUB</strain>
    </source>
</reference>
<protein>
    <submittedName>
        <fullName evidence="8">eIF2 kinase IF2K-C</fullName>
    </submittedName>
</protein>
<evidence type="ECO:0000313" key="9">
    <source>
        <dbReference type="Proteomes" id="UP000028834"/>
    </source>
</evidence>
<keyword evidence="4" id="KW-0067">ATP-binding</keyword>
<comment type="caution">
    <text evidence="8">The sequence shown here is derived from an EMBL/GenBank/DDBJ whole genome shotgun (WGS) entry which is preliminary data.</text>
</comment>
<dbReference type="InterPro" id="IPR000719">
    <property type="entry name" value="Prot_kinase_dom"/>
</dbReference>
<feature type="non-terminal residue" evidence="8">
    <location>
        <position position="48"/>
    </location>
</feature>
<dbReference type="Pfam" id="PF00069">
    <property type="entry name" value="Pkinase"/>
    <property type="match status" value="1"/>
</dbReference>
<dbReference type="InterPro" id="IPR008271">
    <property type="entry name" value="Ser/Thr_kinase_AS"/>
</dbReference>
<evidence type="ECO:0000256" key="5">
    <source>
        <dbReference type="ARBA" id="ARBA00023193"/>
    </source>
</evidence>
<dbReference type="GO" id="GO:0017148">
    <property type="term" value="P:negative regulation of translation"/>
    <property type="evidence" value="ECO:0007669"/>
    <property type="project" value="UniProtKB-KW"/>
</dbReference>
<dbReference type="PROSITE" id="PS50011">
    <property type="entry name" value="PROTEIN_KINASE_DOM"/>
    <property type="match status" value="1"/>
</dbReference>
<gene>
    <name evidence="8" type="ORF">TGRUB_204100B</name>
</gene>
<evidence type="ECO:0000256" key="3">
    <source>
        <dbReference type="ARBA" id="ARBA00022777"/>
    </source>
</evidence>
<evidence type="ECO:0000256" key="1">
    <source>
        <dbReference type="ARBA" id="ARBA00022679"/>
    </source>
</evidence>
<comment type="similarity">
    <text evidence="6">Belongs to the protein kinase superfamily. Ser/Thr protein kinase family. GCN2 subfamily.</text>
</comment>